<accession>A0ABY6CIA1</accession>
<evidence type="ECO:0000313" key="2">
    <source>
        <dbReference type="EMBL" id="UXN70911.1"/>
    </source>
</evidence>
<evidence type="ECO:0000313" key="3">
    <source>
        <dbReference type="Proteomes" id="UP001061862"/>
    </source>
</evidence>
<protein>
    <submittedName>
        <fullName evidence="2">Uncharacterized protein</fullName>
    </submittedName>
</protein>
<evidence type="ECO:0000256" key="1">
    <source>
        <dbReference type="SAM" id="MobiDB-lite"/>
    </source>
</evidence>
<sequence length="313" mass="33271">MTKPANDNVKMARGSLADALTAVLEFRNRPDSPPDPLQSSWSTDPSTVIPDGTFDGDDEPEAMAEDLLLEITPSIAKIMHEVKVGAVKRVGGKNGAIIEIGKLKFSDGTQTEQAMVNGATGVELKKVVMRPGAMLGTTEKLGGSHGGTGAAVVTISNAALSGRLCVPHRAYIPTIRDRRKGKSFTAEQSRANLAKAISNTPVLPPVTFCPPGLASGTARYSDQFIGMKIGSSGKGGAPSWTDEFMAMRDHADWQAAIRDAEPQHLAVIKSAMSAKAIAELGDKGHRRTMERQGWRKLAAANDNLAENKRKFAA</sequence>
<reference evidence="2 3" key="1">
    <citation type="submission" date="2022-09" db="EMBL/GenBank/DDBJ databases">
        <title>Interaction between co-microsymbionts with complementary sets of symbiotic genes in legume-rhizobium systems.</title>
        <authorList>
            <person name="Safronova V."/>
            <person name="Sazanova A."/>
            <person name="Afonin A."/>
            <person name="Chirak E."/>
        </authorList>
    </citation>
    <scope>NUCLEOTIDE SEQUENCE [LARGE SCALE GENOMIC DNA]</scope>
    <source>
        <strain evidence="2 3">A18/4-1</strain>
    </source>
</reference>
<dbReference type="Proteomes" id="UP001061862">
    <property type="component" value="Chromosome"/>
</dbReference>
<dbReference type="RefSeq" id="WP_262170201.1">
    <property type="nucleotide sequence ID" value="NZ_CP104965.1"/>
</dbReference>
<dbReference type="EMBL" id="CP104965">
    <property type="protein sequence ID" value="UXN70911.1"/>
    <property type="molecule type" value="Genomic_DNA"/>
</dbReference>
<name>A0ABY6CIA1_9HYPH</name>
<organism evidence="2 3">
    <name type="scientific">Devosia neptuniae</name>
    <dbReference type="NCBI Taxonomy" id="191302"/>
    <lineage>
        <taxon>Bacteria</taxon>
        <taxon>Pseudomonadati</taxon>
        <taxon>Pseudomonadota</taxon>
        <taxon>Alphaproteobacteria</taxon>
        <taxon>Hyphomicrobiales</taxon>
        <taxon>Devosiaceae</taxon>
        <taxon>Devosia</taxon>
    </lineage>
</organism>
<gene>
    <name evidence="2" type="ORF">N8A98_06910</name>
</gene>
<feature type="compositionally biased region" description="Polar residues" evidence="1">
    <location>
        <begin position="37"/>
        <end position="46"/>
    </location>
</feature>
<proteinExistence type="predicted"/>
<feature type="region of interest" description="Disordered" evidence="1">
    <location>
        <begin position="27"/>
        <end position="57"/>
    </location>
</feature>
<keyword evidence="3" id="KW-1185">Reference proteome</keyword>